<dbReference type="Pfam" id="PF07238">
    <property type="entry name" value="PilZ"/>
    <property type="match status" value="1"/>
</dbReference>
<reference evidence="2 3" key="2">
    <citation type="journal article" date="2012" name="Stand. Genomic Sci.">
        <title>Complete genome sequence of the moderately thermophilic mineral-sulfide-oxidizing firmicute Sulfobacillus acidophilus type strain (NAL(T)).</title>
        <authorList>
            <person name="Anderson I."/>
            <person name="Chertkov O."/>
            <person name="Chen A."/>
            <person name="Saunders E."/>
            <person name="Lapidus A."/>
            <person name="Nolan M."/>
            <person name="Lucas S."/>
            <person name="Hammon N."/>
            <person name="Deshpande S."/>
            <person name="Cheng J.F."/>
            <person name="Han C."/>
            <person name="Tapia R."/>
            <person name="Goodwin L.A."/>
            <person name="Pitluck S."/>
            <person name="Liolios K."/>
            <person name="Pagani I."/>
            <person name="Ivanova N."/>
            <person name="Mikhailova N."/>
            <person name="Pati A."/>
            <person name="Palaniappan K."/>
            <person name="Land M."/>
            <person name="Pan C."/>
            <person name="Rohde M."/>
            <person name="Pukall R."/>
            <person name="Goker M."/>
            <person name="Detter J.C."/>
            <person name="Woyke T."/>
            <person name="Bristow J."/>
            <person name="Eisen J.A."/>
            <person name="Markowitz V."/>
            <person name="Hugenholtz P."/>
            <person name="Kyrpides N.C."/>
            <person name="Klenk H.P."/>
            <person name="Mavromatis K."/>
        </authorList>
    </citation>
    <scope>NUCLEOTIDE SEQUENCE [LARGE SCALE GENOMIC DNA]</scope>
    <source>
        <strain evidence="3">ATCC 700253 / DSM 10332 / NAL</strain>
    </source>
</reference>
<dbReference type="EMBL" id="CP003179">
    <property type="protein sequence ID" value="AEW06598.1"/>
    <property type="molecule type" value="Genomic_DNA"/>
</dbReference>
<evidence type="ECO:0000259" key="1">
    <source>
        <dbReference type="Pfam" id="PF07238"/>
    </source>
</evidence>
<keyword evidence="3" id="KW-1185">Reference proteome</keyword>
<dbReference type="InterPro" id="IPR009875">
    <property type="entry name" value="PilZ_domain"/>
</dbReference>
<dbReference type="GO" id="GO:0035438">
    <property type="term" value="F:cyclic-di-GMP binding"/>
    <property type="evidence" value="ECO:0007669"/>
    <property type="project" value="InterPro"/>
</dbReference>
<dbReference type="AlphaFoldDB" id="G8U1J3"/>
<evidence type="ECO:0000313" key="3">
    <source>
        <dbReference type="Proteomes" id="UP000005439"/>
    </source>
</evidence>
<feature type="domain" description="PilZ" evidence="1">
    <location>
        <begin position="91"/>
        <end position="195"/>
    </location>
</feature>
<name>G8U1J3_SULAD</name>
<accession>G8U1J3</accession>
<dbReference type="HOGENOM" id="CLU_1354019_0_0_9"/>
<evidence type="ECO:0000313" key="2">
    <source>
        <dbReference type="EMBL" id="AEW06598.1"/>
    </source>
</evidence>
<dbReference type="PATRIC" id="fig|679936.5.peg.3262"/>
<dbReference type="KEGG" id="sap:Sulac_3152"/>
<protein>
    <submittedName>
        <fullName evidence="2">Type IV pilus assembly PilZ</fullName>
    </submittedName>
</protein>
<dbReference type="STRING" id="679936.Sulac_3152"/>
<reference evidence="3" key="1">
    <citation type="submission" date="2011-12" db="EMBL/GenBank/DDBJ databases">
        <title>The complete genome of chromosome of Sulfobacillus acidophilus DSM 10332.</title>
        <authorList>
            <person name="Lucas S."/>
            <person name="Han J."/>
            <person name="Lapidus A."/>
            <person name="Bruce D."/>
            <person name="Goodwin L."/>
            <person name="Pitluck S."/>
            <person name="Peters L."/>
            <person name="Kyrpides N."/>
            <person name="Mavromatis K."/>
            <person name="Ivanova N."/>
            <person name="Mikhailova N."/>
            <person name="Chertkov O."/>
            <person name="Saunders E."/>
            <person name="Detter J.C."/>
            <person name="Tapia R."/>
            <person name="Han C."/>
            <person name="Land M."/>
            <person name="Hauser L."/>
            <person name="Markowitz V."/>
            <person name="Cheng J.-F."/>
            <person name="Hugenholtz P."/>
            <person name="Woyke T."/>
            <person name="Wu D."/>
            <person name="Pukall R."/>
            <person name="Gehrich-Schroeter G."/>
            <person name="Schneider S."/>
            <person name="Klenk H.-P."/>
            <person name="Eisen J.A."/>
        </authorList>
    </citation>
    <scope>NUCLEOTIDE SEQUENCE [LARGE SCALE GENOMIC DNA]</scope>
    <source>
        <strain evidence="3">ATCC 700253 / DSM 10332 / NAL</strain>
    </source>
</reference>
<dbReference type="Proteomes" id="UP000005439">
    <property type="component" value="Chromosome"/>
</dbReference>
<dbReference type="Gene3D" id="2.40.10.220">
    <property type="entry name" value="predicted glycosyltransferase like domains"/>
    <property type="match status" value="1"/>
</dbReference>
<proteinExistence type="predicted"/>
<gene>
    <name evidence="2" type="ordered locus">Sulac_3152</name>
</gene>
<organism evidence="2 3">
    <name type="scientific">Sulfobacillus acidophilus (strain ATCC 700253 / DSM 10332 / NAL)</name>
    <dbReference type="NCBI Taxonomy" id="679936"/>
    <lineage>
        <taxon>Bacteria</taxon>
        <taxon>Bacillati</taxon>
        <taxon>Bacillota</taxon>
        <taxon>Clostridia</taxon>
        <taxon>Eubacteriales</taxon>
        <taxon>Clostridiales Family XVII. Incertae Sedis</taxon>
        <taxon>Sulfobacillus</taxon>
    </lineage>
</organism>
<sequence>MALEMNQPVQLVLQRRVVRSRVIRTMKQEVYIDALRDEEMELTPLIGDKIAVRWAEDDVLYQQIGRVSEVLDPIPIIVVRLEGPPRVVEFRQATRVRVGLPLEYGLLRPDSEMLVTTTMDISSTGLRFPAAVKLWMGLELRLRVRVEQRILEVTGKVVRVAPKARELRGRQSWETAVQFTKIAPGDRKLLEQYVRRQQSRLQIGRS</sequence>